<evidence type="ECO:0000313" key="2">
    <source>
        <dbReference type="Proteomes" id="UP000789405"/>
    </source>
</evidence>
<keyword evidence="2" id="KW-1185">Reference proteome</keyword>
<dbReference type="Proteomes" id="UP000789405">
    <property type="component" value="Unassembled WGS sequence"/>
</dbReference>
<reference evidence="1" key="1">
    <citation type="submission" date="2021-06" db="EMBL/GenBank/DDBJ databases">
        <authorList>
            <person name="Kallberg Y."/>
            <person name="Tangrot J."/>
            <person name="Rosling A."/>
        </authorList>
    </citation>
    <scope>NUCLEOTIDE SEQUENCE</scope>
    <source>
        <strain evidence="1">MA453B</strain>
    </source>
</reference>
<organism evidence="1 2">
    <name type="scientific">Dentiscutata erythropus</name>
    <dbReference type="NCBI Taxonomy" id="1348616"/>
    <lineage>
        <taxon>Eukaryota</taxon>
        <taxon>Fungi</taxon>
        <taxon>Fungi incertae sedis</taxon>
        <taxon>Mucoromycota</taxon>
        <taxon>Glomeromycotina</taxon>
        <taxon>Glomeromycetes</taxon>
        <taxon>Diversisporales</taxon>
        <taxon>Gigasporaceae</taxon>
        <taxon>Dentiscutata</taxon>
    </lineage>
</organism>
<proteinExistence type="predicted"/>
<accession>A0A9N9P547</accession>
<name>A0A9N9P547_9GLOM</name>
<comment type="caution">
    <text evidence="1">The sequence shown here is derived from an EMBL/GenBank/DDBJ whole genome shotgun (WGS) entry which is preliminary data.</text>
</comment>
<feature type="non-terminal residue" evidence="1">
    <location>
        <position position="1"/>
    </location>
</feature>
<dbReference type="AlphaFoldDB" id="A0A9N9P547"/>
<dbReference type="OrthoDB" id="10413621at2759"/>
<evidence type="ECO:0000313" key="1">
    <source>
        <dbReference type="EMBL" id="CAG8788383.1"/>
    </source>
</evidence>
<gene>
    <name evidence="1" type="ORF">DERYTH_LOCUS20898</name>
</gene>
<sequence>MPKLRIKSKKTKYEEIKKTLVSDEALGHDNVENIDLPSEAILNEETKSFSTASYTSSDEKSQKIIDYATINNYQSFCGPLADDIDVSVDYGMNSSDDEVPVDSEEFDVTEVLVDDVLEDSDELNFTDDVLEDMTIEFEGFNSEY</sequence>
<protein>
    <submittedName>
        <fullName evidence="1">13494_t:CDS:1</fullName>
    </submittedName>
</protein>
<dbReference type="EMBL" id="CAJVPY010025533">
    <property type="protein sequence ID" value="CAG8788383.1"/>
    <property type="molecule type" value="Genomic_DNA"/>
</dbReference>